<dbReference type="Gene3D" id="3.40.430.10">
    <property type="entry name" value="Dihydrofolate Reductase, subunit A"/>
    <property type="match status" value="1"/>
</dbReference>
<keyword evidence="5" id="KW-0554">One-carbon metabolism</keyword>
<dbReference type="SUPFAM" id="SSF53597">
    <property type="entry name" value="Dihydrofolate reductase-like"/>
    <property type="match status" value="1"/>
</dbReference>
<evidence type="ECO:0000256" key="5">
    <source>
        <dbReference type="ARBA" id="ARBA00022563"/>
    </source>
</evidence>
<dbReference type="Proteomes" id="UP001189429">
    <property type="component" value="Unassembled WGS sequence"/>
</dbReference>
<evidence type="ECO:0000256" key="1">
    <source>
        <dbReference type="ARBA" id="ARBA00004903"/>
    </source>
</evidence>
<comment type="function">
    <text evidence="11">Bifunctional enzyme. Involved in de novo dTMP biosynthesis. Key enzyme in folate metabolism. Catalyzes an essential reaction for de novo glycine and purine synthesis, DNA precursor synthesis, and for the conversion of dUMP to dTMP.</text>
</comment>
<comment type="similarity">
    <text evidence="12">Belongs to the dihydrofolate reductase family.</text>
</comment>
<dbReference type="InterPro" id="IPR024072">
    <property type="entry name" value="DHFR-like_dom_sf"/>
</dbReference>
<keyword evidence="10" id="KW-0560">Oxidoreductase</keyword>
<dbReference type="PROSITE" id="PS00075">
    <property type="entry name" value="DHFR_1"/>
    <property type="match status" value="1"/>
</dbReference>
<feature type="domain" description="DHFR" evidence="13">
    <location>
        <begin position="9"/>
        <end position="189"/>
    </location>
</feature>
<dbReference type="EC" id="2.1.1.45" evidence="2"/>
<evidence type="ECO:0000256" key="12">
    <source>
        <dbReference type="RuleBase" id="RU004474"/>
    </source>
</evidence>
<comment type="pathway">
    <text evidence="1">Cofactor biosynthesis; tetrahydrofolate biosynthesis; 5,6,7,8-tetrahydrofolate from 7,8-dihydrofolate: step 1/1.</text>
</comment>
<sequence length="216" mass="23038">GPPVAAMSAVSVVVASTPKGGIGKDGALPWRLPEDMAHFKRVTMALPDDADAGKLNAVIMGRKTWESIPCKFRPLPGRLNVVLTRTVADPSADSVYPAGVLIASSVANAVDQLAKRQDVADVFVIGGQAAYQEAVELPSCRYIFMTRVGKDLECDAFFPAFDDTKFQVVHLSKTSSHDGLPYDFIVYEQKAMAAARSNHSPALAALGGAGRLLHEE</sequence>
<proteinExistence type="inferred from homology"/>
<accession>A0ABN9UMR5</accession>
<reference evidence="14" key="1">
    <citation type="submission" date="2023-10" db="EMBL/GenBank/DDBJ databases">
        <authorList>
            <person name="Chen Y."/>
            <person name="Shah S."/>
            <person name="Dougan E. K."/>
            <person name="Thang M."/>
            <person name="Chan C."/>
        </authorList>
    </citation>
    <scope>NUCLEOTIDE SEQUENCE [LARGE SCALE GENOMIC DNA]</scope>
</reference>
<evidence type="ECO:0000256" key="8">
    <source>
        <dbReference type="ARBA" id="ARBA00022727"/>
    </source>
</evidence>
<gene>
    <name evidence="14" type="ORF">PCOR1329_LOCUS48841</name>
</gene>
<dbReference type="InterPro" id="IPR012259">
    <property type="entry name" value="DHFR"/>
</dbReference>
<name>A0ABN9UMR5_9DINO</name>
<keyword evidence="7" id="KW-0808">Transferase</keyword>
<evidence type="ECO:0000256" key="2">
    <source>
        <dbReference type="ARBA" id="ARBA00011947"/>
    </source>
</evidence>
<dbReference type="PANTHER" id="PTHR48069:SF3">
    <property type="entry name" value="DIHYDROFOLATE REDUCTASE"/>
    <property type="match status" value="1"/>
</dbReference>
<evidence type="ECO:0000256" key="4">
    <source>
        <dbReference type="ARBA" id="ARBA00019798"/>
    </source>
</evidence>
<evidence type="ECO:0000259" key="13">
    <source>
        <dbReference type="PROSITE" id="PS51330"/>
    </source>
</evidence>
<dbReference type="Pfam" id="PF00186">
    <property type="entry name" value="DHFR_1"/>
    <property type="match status" value="1"/>
</dbReference>
<organism evidence="14 15">
    <name type="scientific">Prorocentrum cordatum</name>
    <dbReference type="NCBI Taxonomy" id="2364126"/>
    <lineage>
        <taxon>Eukaryota</taxon>
        <taxon>Sar</taxon>
        <taxon>Alveolata</taxon>
        <taxon>Dinophyceae</taxon>
        <taxon>Prorocentrales</taxon>
        <taxon>Prorocentraceae</taxon>
        <taxon>Prorocentrum</taxon>
    </lineage>
</organism>
<keyword evidence="6" id="KW-0489">Methyltransferase</keyword>
<keyword evidence="15" id="KW-1185">Reference proteome</keyword>
<keyword evidence="9" id="KW-0521">NADP</keyword>
<dbReference type="PROSITE" id="PS51330">
    <property type="entry name" value="DHFR_2"/>
    <property type="match status" value="1"/>
</dbReference>
<dbReference type="InterPro" id="IPR017925">
    <property type="entry name" value="DHFR_CS"/>
</dbReference>
<evidence type="ECO:0000256" key="10">
    <source>
        <dbReference type="ARBA" id="ARBA00023002"/>
    </source>
</evidence>
<evidence type="ECO:0000256" key="3">
    <source>
        <dbReference type="ARBA" id="ARBA00012856"/>
    </source>
</evidence>
<dbReference type="PRINTS" id="PR00070">
    <property type="entry name" value="DHFR"/>
</dbReference>
<feature type="non-terminal residue" evidence="14">
    <location>
        <position position="1"/>
    </location>
</feature>
<comment type="caution">
    <text evidence="14">The sequence shown here is derived from an EMBL/GenBank/DDBJ whole genome shotgun (WGS) entry which is preliminary data.</text>
</comment>
<evidence type="ECO:0000313" key="15">
    <source>
        <dbReference type="Proteomes" id="UP001189429"/>
    </source>
</evidence>
<evidence type="ECO:0000313" key="14">
    <source>
        <dbReference type="EMBL" id="CAK0859495.1"/>
    </source>
</evidence>
<dbReference type="InterPro" id="IPR001796">
    <property type="entry name" value="DHFR_dom"/>
</dbReference>
<evidence type="ECO:0000256" key="9">
    <source>
        <dbReference type="ARBA" id="ARBA00022857"/>
    </source>
</evidence>
<dbReference type="EC" id="1.5.1.3" evidence="3"/>
<evidence type="ECO:0000256" key="6">
    <source>
        <dbReference type="ARBA" id="ARBA00022603"/>
    </source>
</evidence>
<evidence type="ECO:0000256" key="11">
    <source>
        <dbReference type="ARBA" id="ARBA00025154"/>
    </source>
</evidence>
<dbReference type="PANTHER" id="PTHR48069">
    <property type="entry name" value="DIHYDROFOLATE REDUCTASE"/>
    <property type="match status" value="1"/>
</dbReference>
<keyword evidence="8" id="KW-0545">Nucleotide biosynthesis</keyword>
<protein>
    <recommendedName>
        <fullName evidence="4">Bifunctional dihydrofolate reductase-thymidylate synthase</fullName>
        <ecNumber evidence="3">1.5.1.3</ecNumber>
        <ecNumber evidence="2">2.1.1.45</ecNumber>
    </recommendedName>
</protein>
<dbReference type="CDD" id="cd00209">
    <property type="entry name" value="DHFR"/>
    <property type="match status" value="1"/>
</dbReference>
<evidence type="ECO:0000256" key="7">
    <source>
        <dbReference type="ARBA" id="ARBA00022679"/>
    </source>
</evidence>
<dbReference type="EMBL" id="CAUYUJ010015908">
    <property type="protein sequence ID" value="CAK0859495.1"/>
    <property type="molecule type" value="Genomic_DNA"/>
</dbReference>